<reference evidence="2" key="1">
    <citation type="journal article" date="2021" name="Nat. Commun.">
        <title>Genetic determinants of endophytism in the Arabidopsis root mycobiome.</title>
        <authorList>
            <person name="Mesny F."/>
            <person name="Miyauchi S."/>
            <person name="Thiergart T."/>
            <person name="Pickel B."/>
            <person name="Atanasova L."/>
            <person name="Karlsson M."/>
            <person name="Huettel B."/>
            <person name="Barry K.W."/>
            <person name="Haridas S."/>
            <person name="Chen C."/>
            <person name="Bauer D."/>
            <person name="Andreopoulos W."/>
            <person name="Pangilinan J."/>
            <person name="LaButti K."/>
            <person name="Riley R."/>
            <person name="Lipzen A."/>
            <person name="Clum A."/>
            <person name="Drula E."/>
            <person name="Henrissat B."/>
            <person name="Kohler A."/>
            <person name="Grigoriev I.V."/>
            <person name="Martin F.M."/>
            <person name="Hacquard S."/>
        </authorList>
    </citation>
    <scope>NUCLEOTIDE SEQUENCE</scope>
    <source>
        <strain evidence="2">MPI-CAGE-AT-0021</strain>
    </source>
</reference>
<evidence type="ECO:0000313" key="2">
    <source>
        <dbReference type="EMBL" id="KAH7120348.1"/>
    </source>
</evidence>
<feature type="compositionally biased region" description="Polar residues" evidence="1">
    <location>
        <begin position="35"/>
        <end position="49"/>
    </location>
</feature>
<dbReference type="Proteomes" id="UP000717696">
    <property type="component" value="Unassembled WGS sequence"/>
</dbReference>
<name>A0A9P9IFU4_9HYPO</name>
<feature type="region of interest" description="Disordered" evidence="1">
    <location>
        <begin position="35"/>
        <end position="55"/>
    </location>
</feature>
<accession>A0A9P9IFU4</accession>
<keyword evidence="3" id="KW-1185">Reference proteome</keyword>
<organism evidence="2 3">
    <name type="scientific">Dactylonectria estremocensis</name>
    <dbReference type="NCBI Taxonomy" id="1079267"/>
    <lineage>
        <taxon>Eukaryota</taxon>
        <taxon>Fungi</taxon>
        <taxon>Dikarya</taxon>
        <taxon>Ascomycota</taxon>
        <taxon>Pezizomycotina</taxon>
        <taxon>Sordariomycetes</taxon>
        <taxon>Hypocreomycetidae</taxon>
        <taxon>Hypocreales</taxon>
        <taxon>Nectriaceae</taxon>
        <taxon>Dactylonectria</taxon>
    </lineage>
</organism>
<comment type="caution">
    <text evidence="2">The sequence shown here is derived from an EMBL/GenBank/DDBJ whole genome shotgun (WGS) entry which is preliminary data.</text>
</comment>
<protein>
    <submittedName>
        <fullName evidence="2">Uncharacterized protein</fullName>
    </submittedName>
</protein>
<gene>
    <name evidence="2" type="ORF">B0J13DRAFT_532236</name>
</gene>
<dbReference type="EMBL" id="JAGMUU010000028">
    <property type="protein sequence ID" value="KAH7120348.1"/>
    <property type="molecule type" value="Genomic_DNA"/>
</dbReference>
<evidence type="ECO:0000256" key="1">
    <source>
        <dbReference type="SAM" id="MobiDB-lite"/>
    </source>
</evidence>
<evidence type="ECO:0000313" key="3">
    <source>
        <dbReference type="Proteomes" id="UP000717696"/>
    </source>
</evidence>
<proteinExistence type="predicted"/>
<dbReference type="AlphaFoldDB" id="A0A9P9IFU4"/>
<sequence length="199" mass="22386">MSSHQYDEQRPTSQSSFTLRIILAVRSKAMSTLAQDASTTRSPASDPTQSAPPVPDPAVMMQIFVMRAKNEYDAMKFYTAISASLIELFIISHISFLTERTYGLQQYTAVVQPYLGLNVSVIFVYVDDSVLQLHAVVSARTGWLAIANICFTVPEFEEYSTGLLVWVVLRTIKHTSPSVRFHVVYSPSRPRRHILFPLP</sequence>